<dbReference type="AlphaFoldDB" id="A0A7S4RZU8"/>
<feature type="compositionally biased region" description="Polar residues" evidence="1">
    <location>
        <begin position="601"/>
        <end position="622"/>
    </location>
</feature>
<accession>A0A7S4RZU8</accession>
<dbReference type="Gene3D" id="2.120.10.30">
    <property type="entry name" value="TolB, C-terminal domain"/>
    <property type="match status" value="1"/>
</dbReference>
<evidence type="ECO:0000313" key="3">
    <source>
        <dbReference type="EMBL" id="CAE4630006.1"/>
    </source>
</evidence>
<dbReference type="SUPFAM" id="SSF63825">
    <property type="entry name" value="YWTD domain"/>
    <property type="match status" value="1"/>
</dbReference>
<protein>
    <submittedName>
        <fullName evidence="3">Uncharacterized protein</fullName>
    </submittedName>
</protein>
<feature type="signal peptide" evidence="2">
    <location>
        <begin position="1"/>
        <end position="18"/>
    </location>
</feature>
<dbReference type="InterPro" id="IPR011042">
    <property type="entry name" value="6-blade_b-propeller_TolB-like"/>
</dbReference>
<feature type="region of interest" description="Disordered" evidence="1">
    <location>
        <begin position="449"/>
        <end position="716"/>
    </location>
</feature>
<sequence>MARLGPLGLVLACSVASAQITTLGSLNSTRWKYWHGVATDNGTVYGIPNGADRVLKIDTASDAITYVGSVGYATDKWRHGVVGKNGAIYGMPSNADSVLKIDPSTDSVTTFGSVGSEQQKWSHGIAADDGCIYALPHAARSVLKIEPGSDTVSQIGDFGGDSWKWMYGLTISNGVIYGIPCYAEAVLKIDPRYELVTTFGSLGGGSKKWWHGVLAPNGAIYGIPLYARSVLKIVPFYDTAETFGNVGGGGYKWQHGVITTSGVIYGIPAYSASVLRIDTSTDAVSTFGHFQGNSYKWWHGVLPRNGVVYGIPSYSPSLLRIDPADDSAKLEGHFGGLSYKWRHAVIASNGEVYGIPADATTVFKLVPEATTTMTRTTTTMTATPRTVQVAVEKMVTVESGSDGTAIAAAFLGGLLAIATCVGIGAWLLGPCNPAGHGGSKTIVMPAPMPQSSRRIPAPVLAAPPAPGASPNAKKKHPLAIASNQAIQRGAGRPHGREKRLPDSSTEASLAGIPTPSAEVAKSLDNPFETVKRQGAHPTPPVHVYPALPSSTAKAGPGPRPSSSHGQALPYPDMPFFAPPRLPASPAGGATLPDTDSHDDGSSVTTSATSGNSDDPNPTSQTDALAPPAVTYPDLPRGAPPSEEVTNYLAPDPKRAVSRQPPATSLLPPPLGPPGAPPATPPPGSTGHSISTTPAGTRPHSPHGSQATPFAGATATDAAGFPSNVVAQASFESSIPEADPAESTELRMRRPGTGVRLEPLTGLPNRIPHGEPAPRPPLTPLPPH</sequence>
<feature type="chain" id="PRO_5030884885" evidence="2">
    <location>
        <begin position="19"/>
        <end position="783"/>
    </location>
</feature>
<proteinExistence type="predicted"/>
<feature type="compositionally biased region" description="Pro residues" evidence="1">
    <location>
        <begin position="666"/>
        <end position="683"/>
    </location>
</feature>
<evidence type="ECO:0000256" key="1">
    <source>
        <dbReference type="SAM" id="MobiDB-lite"/>
    </source>
</evidence>
<keyword evidence="2" id="KW-0732">Signal</keyword>
<reference evidence="3" key="1">
    <citation type="submission" date="2021-01" db="EMBL/GenBank/DDBJ databases">
        <authorList>
            <person name="Corre E."/>
            <person name="Pelletier E."/>
            <person name="Niang G."/>
            <person name="Scheremetjew M."/>
            <person name="Finn R."/>
            <person name="Kale V."/>
            <person name="Holt S."/>
            <person name="Cochrane G."/>
            <person name="Meng A."/>
            <person name="Brown T."/>
            <person name="Cohen L."/>
        </authorList>
    </citation>
    <scope>NUCLEOTIDE SEQUENCE</scope>
    <source>
        <strain evidence="3">CCMP3105</strain>
    </source>
</reference>
<feature type="region of interest" description="Disordered" evidence="1">
    <location>
        <begin position="730"/>
        <end position="783"/>
    </location>
</feature>
<feature type="compositionally biased region" description="Low complexity" evidence="1">
    <location>
        <begin position="706"/>
        <end position="716"/>
    </location>
</feature>
<organism evidence="3">
    <name type="scientific">Alexandrium monilatum</name>
    <dbReference type="NCBI Taxonomy" id="311494"/>
    <lineage>
        <taxon>Eukaryota</taxon>
        <taxon>Sar</taxon>
        <taxon>Alveolata</taxon>
        <taxon>Dinophyceae</taxon>
        <taxon>Gonyaulacales</taxon>
        <taxon>Pyrocystaceae</taxon>
        <taxon>Alexandrium</taxon>
    </lineage>
</organism>
<evidence type="ECO:0000256" key="2">
    <source>
        <dbReference type="SAM" id="SignalP"/>
    </source>
</evidence>
<feature type="compositionally biased region" description="Pro residues" evidence="1">
    <location>
        <begin position="770"/>
        <end position="783"/>
    </location>
</feature>
<name>A0A7S4RZU8_9DINO</name>
<dbReference type="EMBL" id="HBNR01060918">
    <property type="protein sequence ID" value="CAE4630006.1"/>
    <property type="molecule type" value="Transcribed_RNA"/>
</dbReference>
<gene>
    <name evidence="3" type="ORF">AMON00008_LOCUS42874</name>
</gene>